<evidence type="ECO:0000313" key="10">
    <source>
        <dbReference type="Proteomes" id="UP000266183"/>
    </source>
</evidence>
<gene>
    <name evidence="9" type="ORF">D4L85_04395</name>
</gene>
<evidence type="ECO:0000256" key="5">
    <source>
        <dbReference type="ARBA" id="ARBA00023136"/>
    </source>
</evidence>
<evidence type="ECO:0000256" key="1">
    <source>
        <dbReference type="ARBA" id="ARBA00004651"/>
    </source>
</evidence>
<dbReference type="Pfam" id="PF12704">
    <property type="entry name" value="MacB_PCD"/>
    <property type="match status" value="1"/>
</dbReference>
<feature type="transmembrane region" description="Helical" evidence="6">
    <location>
        <begin position="680"/>
        <end position="704"/>
    </location>
</feature>
<dbReference type="EMBL" id="CP032382">
    <property type="protein sequence ID" value="AYB29864.1"/>
    <property type="molecule type" value="Genomic_DNA"/>
</dbReference>
<protein>
    <submittedName>
        <fullName evidence="9">FtsX-like permease family protein</fullName>
    </submittedName>
</protein>
<dbReference type="KEGG" id="chk:D4L85_04395"/>
<feature type="transmembrane region" description="Helical" evidence="6">
    <location>
        <begin position="387"/>
        <end position="412"/>
    </location>
</feature>
<comment type="subcellular location">
    <subcellularLocation>
        <location evidence="1">Cell membrane</location>
        <topology evidence="1">Multi-pass membrane protein</topology>
    </subcellularLocation>
</comment>
<feature type="transmembrane region" description="Helical" evidence="6">
    <location>
        <begin position="724"/>
        <end position="748"/>
    </location>
</feature>
<keyword evidence="2" id="KW-1003">Cell membrane</keyword>
<dbReference type="RefSeq" id="WP_119753173.1">
    <property type="nucleotide sequence ID" value="NZ_CP032382.1"/>
</dbReference>
<evidence type="ECO:0000259" key="8">
    <source>
        <dbReference type="Pfam" id="PF12704"/>
    </source>
</evidence>
<keyword evidence="3 6" id="KW-0812">Transmembrane</keyword>
<sequence>MLKNYFITSFRSLLKNKNYSLINIGGLTLGITCVFLILQYLRTELAYDRFHTGAENIYRVVWEGGDPQTRTPHPMAQAMVSDFPEVESAVSLTPLWGPGLTRRTFSFRNMEKDIQYEEREVLAVDSTFFKVFSFSLVKGDLNKVLKRTDGVLISESAAKKYFGNDDPMDKLLSVDDDRNTIAVIGVFKDVPVLSHFHADFLVPYVREKAGSDPDSEYYTWKDFGHYNYVRLKPGTDAKALEAKLLPWIKKYEDWPSETFRYLEENHYRFRLQPITDIHLRSNLRWELEPNGNIEYVYMMSAAAILILVIACINFVNLSTAQSSGRAKEIGIRKSLGAFRGQLMTQFTGESVLVALVATVLSLVIIELISPLFSFATHQQMHLTGYSIAALLTLGLVAGLLAGFYPSVFLSGVKPASVLKGKLLQSPRGARLRNGFTVFQFSASMILICVSAIIYKQLNAVEHRSLGFNKEAVIVIPIKNRAALRGHQDELHTELGKLKGVMEVSAASNIPGRSFNQQNVHAVADPNHDVDMSEFDVSYDLLKVLDIPLADGRDFLRENPADATGFLLNETAARSLNLDQPVGKEIVLDRDGDLQTGSILGIVKDFHYQSLHQAVQPLIFTVRNAYFNYVLVKLNTSDFDATLKDVTATWKKFDNRFGFEFSFLSDTLNEQYAEEQKISNVLLVFSVVAILIACLGLLGIAALTFQNRTKEVSVRKVLGASFADLVFILLKDFTKLVLFAVLLATPVAWWLMNEWLQNFTYRVEVNPFIFAGAGLALIGLAWGTLSALTLKMARVNPATTLKNE</sequence>
<evidence type="ECO:0000256" key="6">
    <source>
        <dbReference type="SAM" id="Phobius"/>
    </source>
</evidence>
<dbReference type="InterPro" id="IPR025857">
    <property type="entry name" value="MacB_PCD"/>
</dbReference>
<dbReference type="Pfam" id="PF02687">
    <property type="entry name" value="FtsX"/>
    <property type="match status" value="2"/>
</dbReference>
<dbReference type="AlphaFoldDB" id="A0A385SG17"/>
<evidence type="ECO:0000313" key="9">
    <source>
        <dbReference type="EMBL" id="AYB29864.1"/>
    </source>
</evidence>
<organism evidence="9 10">
    <name type="scientific">Chryseolinea soli</name>
    <dbReference type="NCBI Taxonomy" id="2321403"/>
    <lineage>
        <taxon>Bacteria</taxon>
        <taxon>Pseudomonadati</taxon>
        <taxon>Bacteroidota</taxon>
        <taxon>Cytophagia</taxon>
        <taxon>Cytophagales</taxon>
        <taxon>Fulvivirgaceae</taxon>
        <taxon>Chryseolinea</taxon>
    </lineage>
</organism>
<dbReference type="OrthoDB" id="973284at2"/>
<keyword evidence="4 6" id="KW-1133">Transmembrane helix</keyword>
<feature type="transmembrane region" description="Helical" evidence="6">
    <location>
        <begin position="21"/>
        <end position="41"/>
    </location>
</feature>
<reference evidence="10" key="1">
    <citation type="submission" date="2018-09" db="EMBL/GenBank/DDBJ databases">
        <title>Chryseolinea sp. KIS68-18 isolated from soil.</title>
        <authorList>
            <person name="Weon H.-Y."/>
            <person name="Kwon S.-W."/>
            <person name="Lee S.A."/>
        </authorList>
    </citation>
    <scope>NUCLEOTIDE SEQUENCE [LARGE SCALE GENOMIC DNA]</scope>
    <source>
        <strain evidence="10">KIS68-18</strain>
    </source>
</reference>
<keyword evidence="5 6" id="KW-0472">Membrane</keyword>
<feature type="domain" description="MacB-like periplasmic core" evidence="8">
    <location>
        <begin position="20"/>
        <end position="244"/>
    </location>
</feature>
<feature type="transmembrane region" description="Helical" evidence="6">
    <location>
        <begin position="433"/>
        <end position="454"/>
    </location>
</feature>
<feature type="domain" description="ABC3 transporter permease C-terminal" evidence="7">
    <location>
        <begin position="301"/>
        <end position="411"/>
    </location>
</feature>
<feature type="transmembrane region" description="Helical" evidence="6">
    <location>
        <begin position="295"/>
        <end position="317"/>
    </location>
</feature>
<accession>A0A385SG17</accession>
<dbReference type="GO" id="GO:0005886">
    <property type="term" value="C:plasma membrane"/>
    <property type="evidence" value="ECO:0007669"/>
    <property type="project" value="UniProtKB-SubCell"/>
</dbReference>
<dbReference type="InterPro" id="IPR050250">
    <property type="entry name" value="Macrolide_Exporter_MacB"/>
</dbReference>
<dbReference type="PANTHER" id="PTHR30572:SF18">
    <property type="entry name" value="ABC-TYPE MACROLIDE FAMILY EXPORT SYSTEM PERMEASE COMPONENT 2"/>
    <property type="match status" value="1"/>
</dbReference>
<evidence type="ECO:0000256" key="2">
    <source>
        <dbReference type="ARBA" id="ARBA00022475"/>
    </source>
</evidence>
<dbReference type="PANTHER" id="PTHR30572">
    <property type="entry name" value="MEMBRANE COMPONENT OF TRANSPORTER-RELATED"/>
    <property type="match status" value="1"/>
</dbReference>
<feature type="transmembrane region" description="Helical" evidence="6">
    <location>
        <begin position="768"/>
        <end position="789"/>
    </location>
</feature>
<evidence type="ECO:0000256" key="3">
    <source>
        <dbReference type="ARBA" id="ARBA00022692"/>
    </source>
</evidence>
<dbReference type="InterPro" id="IPR003838">
    <property type="entry name" value="ABC3_permease_C"/>
</dbReference>
<keyword evidence="10" id="KW-1185">Reference proteome</keyword>
<proteinExistence type="predicted"/>
<dbReference type="Proteomes" id="UP000266183">
    <property type="component" value="Chromosome"/>
</dbReference>
<evidence type="ECO:0000259" key="7">
    <source>
        <dbReference type="Pfam" id="PF02687"/>
    </source>
</evidence>
<dbReference type="GO" id="GO:0022857">
    <property type="term" value="F:transmembrane transporter activity"/>
    <property type="evidence" value="ECO:0007669"/>
    <property type="project" value="TreeGrafter"/>
</dbReference>
<feature type="domain" description="ABC3 transporter permease C-terminal" evidence="7">
    <location>
        <begin position="683"/>
        <end position="796"/>
    </location>
</feature>
<feature type="transmembrane region" description="Helical" evidence="6">
    <location>
        <begin position="351"/>
        <end position="375"/>
    </location>
</feature>
<evidence type="ECO:0000256" key="4">
    <source>
        <dbReference type="ARBA" id="ARBA00022989"/>
    </source>
</evidence>
<name>A0A385SG17_9BACT</name>